<gene>
    <name evidence="1" type="ORF">BCR33DRAFT_58443</name>
</gene>
<accession>A0A1Y2CM36</accession>
<sequence length="94" mass="11378">MDEFPCRLVPTLHKSHVTPVLHWSQTLTRRAFTSWRTYIQTRRSKASLMTSAETWRQETTMRDACVMWMIGADKLRRVREGWRAEERVRDVERR</sequence>
<evidence type="ECO:0000313" key="2">
    <source>
        <dbReference type="Proteomes" id="UP000193642"/>
    </source>
</evidence>
<keyword evidence="2" id="KW-1185">Reference proteome</keyword>
<comment type="caution">
    <text evidence="1">The sequence shown here is derived from an EMBL/GenBank/DDBJ whole genome shotgun (WGS) entry which is preliminary data.</text>
</comment>
<proteinExistence type="predicted"/>
<evidence type="ECO:0000313" key="1">
    <source>
        <dbReference type="EMBL" id="ORY48091.1"/>
    </source>
</evidence>
<organism evidence="1 2">
    <name type="scientific">Rhizoclosmatium globosum</name>
    <dbReference type="NCBI Taxonomy" id="329046"/>
    <lineage>
        <taxon>Eukaryota</taxon>
        <taxon>Fungi</taxon>
        <taxon>Fungi incertae sedis</taxon>
        <taxon>Chytridiomycota</taxon>
        <taxon>Chytridiomycota incertae sedis</taxon>
        <taxon>Chytridiomycetes</taxon>
        <taxon>Chytridiales</taxon>
        <taxon>Chytriomycetaceae</taxon>
        <taxon>Rhizoclosmatium</taxon>
    </lineage>
</organism>
<protein>
    <submittedName>
        <fullName evidence="1">Uncharacterized protein</fullName>
    </submittedName>
</protein>
<dbReference type="Proteomes" id="UP000193642">
    <property type="component" value="Unassembled WGS sequence"/>
</dbReference>
<reference evidence="1 2" key="1">
    <citation type="submission" date="2016-07" db="EMBL/GenBank/DDBJ databases">
        <title>Pervasive Adenine N6-methylation of Active Genes in Fungi.</title>
        <authorList>
            <consortium name="DOE Joint Genome Institute"/>
            <person name="Mondo S.J."/>
            <person name="Dannebaum R.O."/>
            <person name="Kuo R.C."/>
            <person name="Labutti K."/>
            <person name="Haridas S."/>
            <person name="Kuo A."/>
            <person name="Salamov A."/>
            <person name="Ahrendt S.R."/>
            <person name="Lipzen A."/>
            <person name="Sullivan W."/>
            <person name="Andreopoulos W.B."/>
            <person name="Clum A."/>
            <person name="Lindquist E."/>
            <person name="Daum C."/>
            <person name="Ramamoorthy G.K."/>
            <person name="Gryganskyi A."/>
            <person name="Culley D."/>
            <person name="Magnuson J.K."/>
            <person name="James T.Y."/>
            <person name="O'Malley M.A."/>
            <person name="Stajich J.E."/>
            <person name="Spatafora J.W."/>
            <person name="Visel A."/>
            <person name="Grigoriev I.V."/>
        </authorList>
    </citation>
    <scope>NUCLEOTIDE SEQUENCE [LARGE SCALE GENOMIC DNA]</scope>
    <source>
        <strain evidence="1 2">JEL800</strain>
    </source>
</reference>
<dbReference type="OrthoDB" id="2135006at2759"/>
<dbReference type="AlphaFoldDB" id="A0A1Y2CM36"/>
<dbReference type="EMBL" id="MCGO01000012">
    <property type="protein sequence ID" value="ORY48091.1"/>
    <property type="molecule type" value="Genomic_DNA"/>
</dbReference>
<name>A0A1Y2CM36_9FUNG</name>